<keyword evidence="1" id="KW-0472">Membrane</keyword>
<reference evidence="3 4" key="1">
    <citation type="submission" date="2016-01" db="EMBL/GenBank/DDBJ databases">
        <title>Whole genome sequencing of Myroides marinus L41.</title>
        <authorList>
            <person name="Hong K.W."/>
        </authorList>
    </citation>
    <scope>NUCLEOTIDE SEQUENCE [LARGE SCALE GENOMIC DNA]</scope>
    <source>
        <strain evidence="3 4">L41</strain>
    </source>
</reference>
<dbReference type="PANTHER" id="PTHR33446">
    <property type="entry name" value="PROTEIN TONB-RELATED"/>
    <property type="match status" value="1"/>
</dbReference>
<dbReference type="Proteomes" id="UP000076630">
    <property type="component" value="Unassembled WGS sequence"/>
</dbReference>
<dbReference type="GO" id="GO:0055085">
    <property type="term" value="P:transmembrane transport"/>
    <property type="evidence" value="ECO:0007669"/>
    <property type="project" value="InterPro"/>
</dbReference>
<evidence type="ECO:0000256" key="1">
    <source>
        <dbReference type="SAM" id="Phobius"/>
    </source>
</evidence>
<dbReference type="Gene3D" id="3.30.1150.10">
    <property type="match status" value="1"/>
</dbReference>
<name>A0A164AFB8_9FLAO</name>
<organism evidence="3 4">
    <name type="scientific">Myroides marinus</name>
    <dbReference type="NCBI Taxonomy" id="703342"/>
    <lineage>
        <taxon>Bacteria</taxon>
        <taxon>Pseudomonadati</taxon>
        <taxon>Bacteroidota</taxon>
        <taxon>Flavobacteriia</taxon>
        <taxon>Flavobacteriales</taxon>
        <taxon>Flavobacteriaceae</taxon>
        <taxon>Myroides</taxon>
    </lineage>
</organism>
<dbReference type="GO" id="GO:0031992">
    <property type="term" value="F:energy transducer activity"/>
    <property type="evidence" value="ECO:0007669"/>
    <property type="project" value="TreeGrafter"/>
</dbReference>
<dbReference type="PANTHER" id="PTHR33446:SF2">
    <property type="entry name" value="PROTEIN TONB"/>
    <property type="match status" value="1"/>
</dbReference>
<feature type="domain" description="TonB C-terminal" evidence="2">
    <location>
        <begin position="222"/>
        <end position="281"/>
    </location>
</feature>
<gene>
    <name evidence="3" type="ORF">AV926_03555</name>
</gene>
<keyword evidence="1" id="KW-1133">Transmembrane helix</keyword>
<sequence>MAKNDLFRKDWLDIVFENRNKAYGAYKLRKNSSYTTIMSLVAGIFLFSAVFVIPSVVSNLFASEETAMVDVVYDIPITPKDLDDELFIPKEEPEVELPEEKVETVLSRVKEVKYTEFEAVHASNNTEEPASVDDFIEANPGANNVEANEDGVIAINEDRTDNPAEVVKPEDAREGVKKEEDNKVYLGVSYKAEPYETMTKFSSNFVSKFRTPDIEAGTKEIKVIMSFIVEKDGRLTDIKVLRDPGYGAGQEAIRVLKTMPKWKPALNNDKAVRSQFTLPITIRIQ</sequence>
<dbReference type="SUPFAM" id="SSF74653">
    <property type="entry name" value="TolA/TonB C-terminal domain"/>
    <property type="match status" value="1"/>
</dbReference>
<dbReference type="Pfam" id="PF03544">
    <property type="entry name" value="TonB_C"/>
    <property type="match status" value="1"/>
</dbReference>
<dbReference type="EMBL" id="LQNU01000035">
    <property type="protein sequence ID" value="KZE83752.1"/>
    <property type="molecule type" value="Genomic_DNA"/>
</dbReference>
<dbReference type="InterPro" id="IPR051045">
    <property type="entry name" value="TonB-dependent_transducer"/>
</dbReference>
<evidence type="ECO:0000259" key="2">
    <source>
        <dbReference type="Pfam" id="PF03544"/>
    </source>
</evidence>
<comment type="caution">
    <text evidence="3">The sequence shown here is derived from an EMBL/GenBank/DDBJ whole genome shotgun (WGS) entry which is preliminary data.</text>
</comment>
<feature type="transmembrane region" description="Helical" evidence="1">
    <location>
        <begin position="37"/>
        <end position="57"/>
    </location>
</feature>
<keyword evidence="4" id="KW-1185">Reference proteome</keyword>
<dbReference type="GO" id="GO:0098797">
    <property type="term" value="C:plasma membrane protein complex"/>
    <property type="evidence" value="ECO:0007669"/>
    <property type="project" value="TreeGrafter"/>
</dbReference>
<evidence type="ECO:0000313" key="4">
    <source>
        <dbReference type="Proteomes" id="UP000076630"/>
    </source>
</evidence>
<proteinExistence type="predicted"/>
<protein>
    <recommendedName>
        <fullName evidence="2">TonB C-terminal domain-containing protein</fullName>
    </recommendedName>
</protein>
<keyword evidence="1" id="KW-0812">Transmembrane</keyword>
<dbReference type="RefSeq" id="WP_038986564.1">
    <property type="nucleotide sequence ID" value="NZ_JACAJR010000010.1"/>
</dbReference>
<accession>A0A164AFB8</accession>
<dbReference type="InterPro" id="IPR037682">
    <property type="entry name" value="TonB_C"/>
</dbReference>
<dbReference type="OrthoDB" id="1095452at2"/>
<evidence type="ECO:0000313" key="3">
    <source>
        <dbReference type="EMBL" id="KZE83752.1"/>
    </source>
</evidence>
<dbReference type="AlphaFoldDB" id="A0A164AFB8"/>